<dbReference type="OrthoDB" id="9804312at2"/>
<reference evidence="2 3" key="1">
    <citation type="submission" date="2018-01" db="EMBL/GenBank/DDBJ databases">
        <title>Denitrification phenotypes of diverse strains of Pseudomonas stutzeri.</title>
        <authorList>
            <person name="Milligan D.A."/>
            <person name="Bergaust L."/>
            <person name="Bakken L.R."/>
            <person name="Frostegard A."/>
        </authorList>
    </citation>
    <scope>NUCLEOTIDE SEQUENCE [LARGE SCALE GENOMIC DNA]</scope>
    <source>
        <strain evidence="2 3">KC</strain>
    </source>
</reference>
<dbReference type="Gene3D" id="3.40.50.150">
    <property type="entry name" value="Vaccinia Virus protein VP39"/>
    <property type="match status" value="1"/>
</dbReference>
<dbReference type="AlphaFoldDB" id="A0A2N8S2L7"/>
<proteinExistence type="predicted"/>
<dbReference type="SUPFAM" id="SSF53335">
    <property type="entry name" value="S-adenosyl-L-methionine-dependent methyltransferases"/>
    <property type="match status" value="1"/>
</dbReference>
<dbReference type="GO" id="GO:0008168">
    <property type="term" value="F:methyltransferase activity"/>
    <property type="evidence" value="ECO:0007669"/>
    <property type="project" value="UniProtKB-KW"/>
</dbReference>
<protein>
    <submittedName>
        <fullName evidence="2">Class I SAM-dependent methyltransferase</fullName>
    </submittedName>
</protein>
<dbReference type="InterPro" id="IPR029063">
    <property type="entry name" value="SAM-dependent_MTases_sf"/>
</dbReference>
<dbReference type="GO" id="GO:0032259">
    <property type="term" value="P:methylation"/>
    <property type="evidence" value="ECO:0007669"/>
    <property type="project" value="UniProtKB-KW"/>
</dbReference>
<dbReference type="EMBL" id="POUN01000003">
    <property type="protein sequence ID" value="PNF80852.1"/>
    <property type="molecule type" value="Genomic_DNA"/>
</dbReference>
<evidence type="ECO:0000259" key="1">
    <source>
        <dbReference type="Pfam" id="PF13649"/>
    </source>
</evidence>
<dbReference type="InterPro" id="IPR041698">
    <property type="entry name" value="Methyltransf_25"/>
</dbReference>
<evidence type="ECO:0000313" key="2">
    <source>
        <dbReference type="EMBL" id="PNF80852.1"/>
    </source>
</evidence>
<evidence type="ECO:0000313" key="3">
    <source>
        <dbReference type="Proteomes" id="UP000235925"/>
    </source>
</evidence>
<feature type="domain" description="Methyltransferase" evidence="1">
    <location>
        <begin position="38"/>
        <end position="131"/>
    </location>
</feature>
<dbReference type="Pfam" id="PF13649">
    <property type="entry name" value="Methyltransf_25"/>
    <property type="match status" value="1"/>
</dbReference>
<keyword evidence="2" id="KW-0808">Transferase</keyword>
<comment type="caution">
    <text evidence="2">The sequence shown here is derived from an EMBL/GenBank/DDBJ whole genome shotgun (WGS) entry which is preliminary data.</text>
</comment>
<keyword evidence="2" id="KW-0489">Methyltransferase</keyword>
<gene>
    <name evidence="2" type="ORF">CXK92_11635</name>
</gene>
<dbReference type="Proteomes" id="UP000235925">
    <property type="component" value="Unassembled WGS sequence"/>
</dbReference>
<dbReference type="CDD" id="cd02440">
    <property type="entry name" value="AdoMet_MTases"/>
    <property type="match status" value="1"/>
</dbReference>
<name>A0A2N8S2L7_STUST</name>
<accession>A0A2N8S2L7</accession>
<organism evidence="2 3">
    <name type="scientific">Stutzerimonas stutzeri</name>
    <name type="common">Pseudomonas stutzeri</name>
    <dbReference type="NCBI Taxonomy" id="316"/>
    <lineage>
        <taxon>Bacteria</taxon>
        <taxon>Pseudomonadati</taxon>
        <taxon>Pseudomonadota</taxon>
        <taxon>Gammaproteobacteria</taxon>
        <taxon>Pseudomonadales</taxon>
        <taxon>Pseudomonadaceae</taxon>
        <taxon>Stutzerimonas</taxon>
    </lineage>
</organism>
<sequence length="197" mass="21601">MPGTVLMDRFLDATKGAPEHPSLRKALDLWCGPASKALDLGCGAGRDSLALLRAGWEVVALDQSVDALDALCVQADSSMAGTLTTLCQPFEDNTPLPAVDLANASFALPFCKPEAFTDCWARITECLNKGGLFAGHFFGPRDSWAAKDHTTIHSHEQLLRQFESWALLELNEFEFDGKTAIGRSKHWHLFEVIARRS</sequence>